<dbReference type="SUPFAM" id="SSF47473">
    <property type="entry name" value="EF-hand"/>
    <property type="match status" value="1"/>
</dbReference>
<evidence type="ECO:0000313" key="2">
    <source>
        <dbReference type="RefSeq" id="XP_029641020.1"/>
    </source>
</evidence>
<sequence length="216" mass="24861">MAAETNGNGHINGQLPTFMKNKYEHIFHLLYDIQHDKNLSRQDFTKLKKKLVEMGNVEDGSEKCRLMQSRIDATWAGLMKGSRVYRKNSLQRHVSVPMWIDYWADFYEAAKAKGDWPSSSLSGNVDYQWHSEFVSLIFDAMDLNGDGVIDKDEYSAFMKAFAYNGEGDPVKNFTILCQKNGDKLDRSYFADLWYQYLMSDTLEDSPGNYLFGSSFS</sequence>
<accession>A0A6P7SRU4</accession>
<dbReference type="Proteomes" id="UP000515154">
    <property type="component" value="Linkage group LG9"/>
</dbReference>
<dbReference type="InterPro" id="IPR018247">
    <property type="entry name" value="EF_Hand_1_Ca_BS"/>
</dbReference>
<gene>
    <name evidence="2" type="primary">LOC115215832</name>
</gene>
<dbReference type="InterPro" id="IPR011992">
    <property type="entry name" value="EF-hand-dom_pair"/>
</dbReference>
<dbReference type="RefSeq" id="XP_029641020.1">
    <property type="nucleotide sequence ID" value="XM_029785160.2"/>
</dbReference>
<dbReference type="Pfam" id="PF13202">
    <property type="entry name" value="EF-hand_5"/>
    <property type="match status" value="1"/>
</dbReference>
<dbReference type="PROSITE" id="PS50222">
    <property type="entry name" value="EF_HAND_2"/>
    <property type="match status" value="1"/>
</dbReference>
<protein>
    <submittedName>
        <fullName evidence="2">Uncharacterized protein LOC115215832</fullName>
    </submittedName>
</protein>
<organism evidence="1 2">
    <name type="scientific">Octopus sinensis</name>
    <name type="common">East Asian common octopus</name>
    <dbReference type="NCBI Taxonomy" id="2607531"/>
    <lineage>
        <taxon>Eukaryota</taxon>
        <taxon>Metazoa</taxon>
        <taxon>Spiralia</taxon>
        <taxon>Lophotrochozoa</taxon>
        <taxon>Mollusca</taxon>
        <taxon>Cephalopoda</taxon>
        <taxon>Coleoidea</taxon>
        <taxon>Octopodiformes</taxon>
        <taxon>Octopoda</taxon>
        <taxon>Incirrata</taxon>
        <taxon>Octopodidae</taxon>
        <taxon>Octopus</taxon>
    </lineage>
</organism>
<dbReference type="InterPro" id="IPR002048">
    <property type="entry name" value="EF_hand_dom"/>
</dbReference>
<reference evidence="2" key="1">
    <citation type="submission" date="2025-08" db="UniProtKB">
        <authorList>
            <consortium name="RefSeq"/>
        </authorList>
    </citation>
    <scope>IDENTIFICATION</scope>
</reference>
<keyword evidence="1" id="KW-1185">Reference proteome</keyword>
<dbReference type="SMART" id="SM00054">
    <property type="entry name" value="EFh"/>
    <property type="match status" value="1"/>
</dbReference>
<dbReference type="AlphaFoldDB" id="A0A6P7SRU4"/>
<dbReference type="KEGG" id="osn:115215832"/>
<dbReference type="Gene3D" id="1.10.238.10">
    <property type="entry name" value="EF-hand"/>
    <property type="match status" value="1"/>
</dbReference>
<proteinExistence type="predicted"/>
<evidence type="ECO:0000313" key="1">
    <source>
        <dbReference type="Proteomes" id="UP000515154"/>
    </source>
</evidence>
<dbReference type="PROSITE" id="PS00018">
    <property type="entry name" value="EF_HAND_1"/>
    <property type="match status" value="1"/>
</dbReference>
<dbReference type="GO" id="GO:0005509">
    <property type="term" value="F:calcium ion binding"/>
    <property type="evidence" value="ECO:0007669"/>
    <property type="project" value="InterPro"/>
</dbReference>
<name>A0A6P7SRU4_9MOLL</name>